<keyword evidence="3" id="KW-1185">Reference proteome</keyword>
<dbReference type="GO" id="GO:0003725">
    <property type="term" value="F:double-stranded RNA binding"/>
    <property type="evidence" value="ECO:0007669"/>
    <property type="project" value="TreeGrafter"/>
</dbReference>
<dbReference type="InterPro" id="IPR036265">
    <property type="entry name" value="HIT-like_sf"/>
</dbReference>
<feature type="region of interest" description="Disordered" evidence="1">
    <location>
        <begin position="496"/>
        <end position="547"/>
    </location>
</feature>
<feature type="compositionally biased region" description="Low complexity" evidence="1">
    <location>
        <begin position="30"/>
        <end position="51"/>
    </location>
</feature>
<evidence type="ECO:0000256" key="1">
    <source>
        <dbReference type="SAM" id="MobiDB-lite"/>
    </source>
</evidence>
<evidence type="ECO:0000313" key="2">
    <source>
        <dbReference type="EMBL" id="KAK3284466.1"/>
    </source>
</evidence>
<feature type="region of interest" description="Disordered" evidence="1">
    <location>
        <begin position="568"/>
        <end position="595"/>
    </location>
</feature>
<gene>
    <name evidence="2" type="ORF">CYMTET_7885</name>
</gene>
<proteinExistence type="predicted"/>
<feature type="region of interest" description="Disordered" evidence="1">
    <location>
        <begin position="461"/>
        <end position="480"/>
    </location>
</feature>
<dbReference type="Pfam" id="PF11969">
    <property type="entry name" value="DcpS_C"/>
    <property type="match status" value="1"/>
</dbReference>
<dbReference type="PANTHER" id="PTHR12486">
    <property type="entry name" value="APRATAXIN-RELATED"/>
    <property type="match status" value="1"/>
</dbReference>
<dbReference type="SUPFAM" id="SSF54197">
    <property type="entry name" value="HIT-like"/>
    <property type="match status" value="1"/>
</dbReference>
<feature type="compositionally biased region" description="Polar residues" evidence="1">
    <location>
        <begin position="531"/>
        <end position="547"/>
    </location>
</feature>
<dbReference type="GO" id="GO:0005634">
    <property type="term" value="C:nucleus"/>
    <property type="evidence" value="ECO:0007669"/>
    <property type="project" value="TreeGrafter"/>
</dbReference>
<dbReference type="GO" id="GO:1990165">
    <property type="term" value="F:single-strand break-containing DNA binding"/>
    <property type="evidence" value="ECO:0007669"/>
    <property type="project" value="TreeGrafter"/>
</dbReference>
<dbReference type="PANTHER" id="PTHR12486:SF4">
    <property type="entry name" value="APRATAXIN"/>
    <property type="match status" value="1"/>
</dbReference>
<sequence>SAVEQEPCGTPPRNAFSVLMGASGSSQMRAAAPTAGAVSGAHSPGSGVDSGSAGGGAGHGAARRNWPRFPGADALMQLARDPEGKEQVVAYDSEMLLLQDKYPKGRYHWLVVARDPELESAACLRLEHAPLIERMIAKARELTREHPGLPFRIGFHASPSLQQMHMHIMRSLTQAIVDAIKEFFRTRLEPKYKACLAPEQQSSRRRELDYTGRFRGWKQLRYVLRTFSGKHDQAVSIPLFDPKKGCALKKIFNGGRQFKAKDPFKLSDVGFSFAGELISEEDAKTLQKELTAILEAKGCEPIIELLKECLADIFDQEWAPKPTDHIWVSFEQEVRALLQKDIVGFFFLISKTAKHPENDWRVALLGPLRQVHYQSMNLHVVQPMLADPQAERELTALKDSVLQKADKAVSEVMCGGQCDGSRALEVLVINRLQRLEWRRRLEKMFARLPLEFLKKMKSGQLGRDRLRGSQPQEHGDPRPQLMDLIRLTEYTRRQLQADAPQGDSLASASTNDTFQQPPQASLGADAPQGDSLANASTNDTFQQPPQASLGQALGYDAIMTTPEFNAEEGMTPAVTPTSRDPVPAETSGAAPISLGKEGNATFLTDRERDLIVEEAMKAYRGRSGCATRTEFLETTKEKVEEAVTTVAAPSVTTTEVAFSVGTTHVVATLSVMVTAAYAASNWTSPRPQIPVLLA</sequence>
<reference evidence="2 3" key="1">
    <citation type="journal article" date="2015" name="Genome Biol. Evol.">
        <title>Comparative Genomics of a Bacterivorous Green Alga Reveals Evolutionary Causalities and Consequences of Phago-Mixotrophic Mode of Nutrition.</title>
        <authorList>
            <person name="Burns J.A."/>
            <person name="Paasch A."/>
            <person name="Narechania A."/>
            <person name="Kim E."/>
        </authorList>
    </citation>
    <scope>NUCLEOTIDE SEQUENCE [LARGE SCALE GENOMIC DNA]</scope>
    <source>
        <strain evidence="2 3">PLY_AMNH</strain>
    </source>
</reference>
<accession>A0AAE0GW25</accession>
<name>A0AAE0GW25_9CHLO</name>
<feature type="compositionally biased region" description="Basic and acidic residues" evidence="1">
    <location>
        <begin position="462"/>
        <end position="477"/>
    </location>
</feature>
<dbReference type="AlphaFoldDB" id="A0AAE0GW25"/>
<dbReference type="Proteomes" id="UP001190700">
    <property type="component" value="Unassembled WGS sequence"/>
</dbReference>
<dbReference type="EMBL" id="LGRX02002279">
    <property type="protein sequence ID" value="KAK3284466.1"/>
    <property type="molecule type" value="Genomic_DNA"/>
</dbReference>
<evidence type="ECO:0000313" key="3">
    <source>
        <dbReference type="Proteomes" id="UP001190700"/>
    </source>
</evidence>
<dbReference type="GO" id="GO:0003697">
    <property type="term" value="F:single-stranded DNA binding"/>
    <property type="evidence" value="ECO:0007669"/>
    <property type="project" value="TreeGrafter"/>
</dbReference>
<comment type="caution">
    <text evidence="2">The sequence shown here is derived from an EMBL/GenBank/DDBJ whole genome shotgun (WGS) entry which is preliminary data.</text>
</comment>
<feature type="region of interest" description="Disordered" evidence="1">
    <location>
        <begin position="1"/>
        <end position="66"/>
    </location>
</feature>
<dbReference type="GO" id="GO:0000012">
    <property type="term" value="P:single strand break repair"/>
    <property type="evidence" value="ECO:0007669"/>
    <property type="project" value="TreeGrafter"/>
</dbReference>
<dbReference type="GO" id="GO:0030983">
    <property type="term" value="F:mismatched DNA binding"/>
    <property type="evidence" value="ECO:0007669"/>
    <property type="project" value="TreeGrafter"/>
</dbReference>
<feature type="non-terminal residue" evidence="2">
    <location>
        <position position="1"/>
    </location>
</feature>
<organism evidence="2 3">
    <name type="scientific">Cymbomonas tetramitiformis</name>
    <dbReference type="NCBI Taxonomy" id="36881"/>
    <lineage>
        <taxon>Eukaryota</taxon>
        <taxon>Viridiplantae</taxon>
        <taxon>Chlorophyta</taxon>
        <taxon>Pyramimonadophyceae</taxon>
        <taxon>Pyramimonadales</taxon>
        <taxon>Pyramimonadaceae</taxon>
        <taxon>Cymbomonas</taxon>
    </lineage>
</organism>
<dbReference type="Gene3D" id="3.30.428.10">
    <property type="entry name" value="HIT-like"/>
    <property type="match status" value="1"/>
</dbReference>
<dbReference type="GO" id="GO:0033699">
    <property type="term" value="F:DNA 5'-adenosine monophosphate hydrolase activity"/>
    <property type="evidence" value="ECO:0007669"/>
    <property type="project" value="TreeGrafter"/>
</dbReference>
<feature type="compositionally biased region" description="Polar residues" evidence="1">
    <location>
        <begin position="504"/>
        <end position="519"/>
    </location>
</feature>
<protein>
    <submittedName>
        <fullName evidence="2">Uncharacterized protein</fullName>
    </submittedName>
</protein>